<dbReference type="InterPro" id="IPR036291">
    <property type="entry name" value="NAD(P)-bd_dom_sf"/>
</dbReference>
<evidence type="ECO:0000256" key="1">
    <source>
        <dbReference type="ARBA" id="ARBA00006484"/>
    </source>
</evidence>
<dbReference type="GO" id="GO:0048038">
    <property type="term" value="F:quinone binding"/>
    <property type="evidence" value="ECO:0007669"/>
    <property type="project" value="TreeGrafter"/>
</dbReference>
<dbReference type="PRINTS" id="PR00081">
    <property type="entry name" value="GDHRDH"/>
</dbReference>
<gene>
    <name evidence="3" type="ORF">E8A74_37100</name>
</gene>
<reference evidence="3 4" key="1">
    <citation type="submission" date="2019-04" db="EMBL/GenBank/DDBJ databases">
        <authorList>
            <person name="Li Y."/>
            <person name="Wang J."/>
        </authorList>
    </citation>
    <scope>NUCLEOTIDE SEQUENCE [LARGE SCALE GENOMIC DNA]</scope>
    <source>
        <strain evidence="3 4">DSM 14668</strain>
    </source>
</reference>
<dbReference type="OrthoDB" id="5507027at2"/>
<dbReference type="Proteomes" id="UP000309215">
    <property type="component" value="Unassembled WGS sequence"/>
</dbReference>
<evidence type="ECO:0000313" key="4">
    <source>
        <dbReference type="Proteomes" id="UP000309215"/>
    </source>
</evidence>
<dbReference type="EMBL" id="SSMQ01000054">
    <property type="protein sequence ID" value="TKC99700.1"/>
    <property type="molecule type" value="Genomic_DNA"/>
</dbReference>
<dbReference type="PANTHER" id="PTHR42760">
    <property type="entry name" value="SHORT-CHAIN DEHYDROGENASES/REDUCTASES FAMILY MEMBER"/>
    <property type="match status" value="1"/>
</dbReference>
<dbReference type="GO" id="GO:0016616">
    <property type="term" value="F:oxidoreductase activity, acting on the CH-OH group of donors, NAD or NADP as acceptor"/>
    <property type="evidence" value="ECO:0007669"/>
    <property type="project" value="TreeGrafter"/>
</dbReference>
<name>A0A4U1IYL0_9BACT</name>
<dbReference type="CDD" id="cd05233">
    <property type="entry name" value="SDR_c"/>
    <property type="match status" value="1"/>
</dbReference>
<dbReference type="SUPFAM" id="SSF51735">
    <property type="entry name" value="NAD(P)-binding Rossmann-fold domains"/>
    <property type="match status" value="1"/>
</dbReference>
<dbReference type="PANTHER" id="PTHR42760:SF133">
    <property type="entry name" value="3-OXOACYL-[ACYL-CARRIER-PROTEIN] REDUCTASE"/>
    <property type="match status" value="1"/>
</dbReference>
<accession>A0A4U1IYL0</accession>
<sequence>MNESKRSALVLGGTGAVGSAVLAELTRAGIPSAFTYNQAEARARALENELAARALRLDLADPTSLGRLAASLEAEGVLPDVVIHCAAIVRTARVFEATDDDWEATMALNARSVFQVCREFGRRLEGRGGDLVFVSALDRTQSLPVPAIFAASQGASSALVMAAAKDLGPRGVRANVVALGLLDAGIGTQLDPKLADEYRNFSALRRLGTPEEAAKTITWFALHNTYANGKVLSANGGI</sequence>
<dbReference type="RefSeq" id="WP_136933830.1">
    <property type="nucleotide sequence ID" value="NZ_SSMQ01000054.1"/>
</dbReference>
<comment type="similarity">
    <text evidence="1">Belongs to the short-chain dehydrogenases/reductases (SDR) family.</text>
</comment>
<protein>
    <submittedName>
        <fullName evidence="3">SDR family oxidoreductase</fullName>
    </submittedName>
</protein>
<dbReference type="Gene3D" id="3.40.50.720">
    <property type="entry name" value="NAD(P)-binding Rossmann-like Domain"/>
    <property type="match status" value="1"/>
</dbReference>
<comment type="caution">
    <text evidence="3">The sequence shown here is derived from an EMBL/GenBank/DDBJ whole genome shotgun (WGS) entry which is preliminary data.</text>
</comment>
<keyword evidence="2" id="KW-0560">Oxidoreductase</keyword>
<evidence type="ECO:0000313" key="3">
    <source>
        <dbReference type="EMBL" id="TKC99700.1"/>
    </source>
</evidence>
<organism evidence="3 4">
    <name type="scientific">Polyangium fumosum</name>
    <dbReference type="NCBI Taxonomy" id="889272"/>
    <lineage>
        <taxon>Bacteria</taxon>
        <taxon>Pseudomonadati</taxon>
        <taxon>Myxococcota</taxon>
        <taxon>Polyangia</taxon>
        <taxon>Polyangiales</taxon>
        <taxon>Polyangiaceae</taxon>
        <taxon>Polyangium</taxon>
    </lineage>
</organism>
<evidence type="ECO:0000256" key="2">
    <source>
        <dbReference type="ARBA" id="ARBA00023002"/>
    </source>
</evidence>
<dbReference type="GO" id="GO:0006633">
    <property type="term" value="P:fatty acid biosynthetic process"/>
    <property type="evidence" value="ECO:0007669"/>
    <property type="project" value="TreeGrafter"/>
</dbReference>
<proteinExistence type="inferred from homology"/>
<dbReference type="AlphaFoldDB" id="A0A4U1IYL0"/>
<dbReference type="InterPro" id="IPR002347">
    <property type="entry name" value="SDR_fam"/>
</dbReference>
<dbReference type="Pfam" id="PF13561">
    <property type="entry name" value="adh_short_C2"/>
    <property type="match status" value="1"/>
</dbReference>
<keyword evidence="4" id="KW-1185">Reference proteome</keyword>